<evidence type="ECO:0000313" key="2">
    <source>
        <dbReference type="EMBL" id="SME95681.1"/>
    </source>
</evidence>
<dbReference type="OrthoDB" id="8905641at2"/>
<evidence type="ECO:0000313" key="3">
    <source>
        <dbReference type="Proteomes" id="UP000192911"/>
    </source>
</evidence>
<dbReference type="Proteomes" id="UP000192911">
    <property type="component" value="Unassembled WGS sequence"/>
</dbReference>
<evidence type="ECO:0000256" key="1">
    <source>
        <dbReference type="SAM" id="MobiDB-lite"/>
    </source>
</evidence>
<sequence>MERTNAYSPIDHSKTPHRHLTSSVRLRPTVARVGLGAAIAGAVAMLAACGGSGGASSGTSSAAGQTNSTSITPIVAAGGEALTCGAPSAPTNAASTSGDAVEADTPGSDGSRTFALGSNFQIALTTRTSQSDTLAWQVRDNWNVVRASGTVPVQSGAHSVTLDCSSTLAGYFAISATLAKESSQLPARGTRPAGVATFGVRPDVSATLPAASFARQDQHRFGGQGANYLIAGQTCCSGDGYRPLYADLGLAWANDNRNWYMEEPNGPNTFVPGTGTLAPYFRNGDISRLIQLDGIPGWASPTGAQTLGYAPASESAFQDYASRVGTDSALIRAAYFPNQAKNYYQITWEPDGGGSTKWLDSDANLVAMYAAAYTGLHSTDPNAVVMGVTAAILRTNTQWLARLAPLGLAQYLDGLTVHGYYDAGTSPSHPPERLATDPDPATAANALPASMRELRSAMAKYLKPGAKLFATETGISYDTGATYGSSYPTQDILFAQGAVVARTHLILLGEGADMTYVFYSSDSPDDTPGYGLFFDLSSANGSYGSSNISPKPAAMAVAAMTRIVDGTSTIGYLNGVPAGVYGYAFQRLGGGKIVTALWTHNNAVWSASAGFSASYSVPYTLQVDDDGTSGQVTVLDAMGNAASMPYSNGRITLSLTEAPLYVVSANAAVAKANATVPTGYVAQ</sequence>
<dbReference type="GeneID" id="95549198"/>
<proteinExistence type="predicted"/>
<dbReference type="STRING" id="28094.SAMN06295900_101326"/>
<feature type="region of interest" description="Disordered" evidence="1">
    <location>
        <begin position="87"/>
        <end position="110"/>
    </location>
</feature>
<dbReference type="InterPro" id="IPR017853">
    <property type="entry name" value="GH"/>
</dbReference>
<reference evidence="3" key="1">
    <citation type="submission" date="2017-04" db="EMBL/GenBank/DDBJ databases">
        <authorList>
            <person name="Varghese N."/>
            <person name="Submissions S."/>
        </authorList>
    </citation>
    <scope>NUCLEOTIDE SEQUENCE [LARGE SCALE GENOMIC DNA]</scope>
    <source>
        <strain evidence="3">Ballard 720</strain>
    </source>
</reference>
<feature type="compositionally biased region" description="Low complexity" evidence="1">
    <location>
        <begin position="87"/>
        <end position="97"/>
    </location>
</feature>
<feature type="region of interest" description="Disordered" evidence="1">
    <location>
        <begin position="1"/>
        <end position="22"/>
    </location>
</feature>
<accession>A0A1X7CG04</accession>
<organism evidence="2 3">
    <name type="scientific">Trinickia caryophylli</name>
    <name type="common">Paraburkholderia caryophylli</name>
    <dbReference type="NCBI Taxonomy" id="28094"/>
    <lineage>
        <taxon>Bacteria</taxon>
        <taxon>Pseudomonadati</taxon>
        <taxon>Pseudomonadota</taxon>
        <taxon>Betaproteobacteria</taxon>
        <taxon>Burkholderiales</taxon>
        <taxon>Burkholderiaceae</taxon>
        <taxon>Trinickia</taxon>
    </lineage>
</organism>
<keyword evidence="3" id="KW-1185">Reference proteome</keyword>
<gene>
    <name evidence="2" type="ORF">SAMN06295900_101326</name>
</gene>
<dbReference type="SUPFAM" id="SSF51445">
    <property type="entry name" value="(Trans)glycosidases"/>
    <property type="match status" value="1"/>
</dbReference>
<dbReference type="Gene3D" id="3.20.20.80">
    <property type="entry name" value="Glycosidases"/>
    <property type="match status" value="1"/>
</dbReference>
<dbReference type="AlphaFoldDB" id="A0A1X7CG04"/>
<dbReference type="RefSeq" id="WP_085223640.1">
    <property type="nucleotide sequence ID" value="NZ_BSQD01000001.1"/>
</dbReference>
<protein>
    <submittedName>
        <fullName evidence="2">Uncharacterized protein</fullName>
    </submittedName>
</protein>
<name>A0A1X7CG04_TRICW</name>
<dbReference type="EMBL" id="FXAH01000001">
    <property type="protein sequence ID" value="SME95681.1"/>
    <property type="molecule type" value="Genomic_DNA"/>
</dbReference>